<accession>A0AAN6ZWQ0</accession>
<protein>
    <submittedName>
        <fullName evidence="2">Uncharacterized protein</fullName>
    </submittedName>
</protein>
<proteinExistence type="inferred from homology"/>
<keyword evidence="3" id="KW-1185">Reference proteome</keyword>
<evidence type="ECO:0000313" key="3">
    <source>
        <dbReference type="Proteomes" id="UP001302745"/>
    </source>
</evidence>
<evidence type="ECO:0000256" key="1">
    <source>
        <dbReference type="ARBA" id="ARBA00023604"/>
    </source>
</evidence>
<dbReference type="PANTHER" id="PTHR34598:SF1">
    <property type="entry name" value="PUTATIVE (AFU_ORTHOLOGUE AFUA_3G13140)-RELATED"/>
    <property type="match status" value="1"/>
</dbReference>
<reference evidence="2" key="1">
    <citation type="journal article" date="2023" name="Mol. Phylogenet. Evol.">
        <title>Genome-scale phylogeny and comparative genomics of the fungal order Sordariales.</title>
        <authorList>
            <person name="Hensen N."/>
            <person name="Bonometti L."/>
            <person name="Westerberg I."/>
            <person name="Brannstrom I.O."/>
            <person name="Guillou S."/>
            <person name="Cros-Aarteil S."/>
            <person name="Calhoun S."/>
            <person name="Haridas S."/>
            <person name="Kuo A."/>
            <person name="Mondo S."/>
            <person name="Pangilinan J."/>
            <person name="Riley R."/>
            <person name="LaButti K."/>
            <person name="Andreopoulos B."/>
            <person name="Lipzen A."/>
            <person name="Chen C."/>
            <person name="Yan M."/>
            <person name="Daum C."/>
            <person name="Ng V."/>
            <person name="Clum A."/>
            <person name="Steindorff A."/>
            <person name="Ohm R.A."/>
            <person name="Martin F."/>
            <person name="Silar P."/>
            <person name="Natvig D.O."/>
            <person name="Lalanne C."/>
            <person name="Gautier V."/>
            <person name="Ament-Velasquez S.L."/>
            <person name="Kruys A."/>
            <person name="Hutchinson M.I."/>
            <person name="Powell A.J."/>
            <person name="Barry K."/>
            <person name="Miller A.N."/>
            <person name="Grigoriev I.V."/>
            <person name="Debuchy R."/>
            <person name="Gladieux P."/>
            <person name="Hiltunen Thoren M."/>
            <person name="Johannesson H."/>
        </authorList>
    </citation>
    <scope>NUCLEOTIDE SEQUENCE</scope>
    <source>
        <strain evidence="2">CBS 538.74</strain>
    </source>
</reference>
<comment type="caution">
    <text evidence="2">The sequence shown here is derived from an EMBL/GenBank/DDBJ whole genome shotgun (WGS) entry which is preliminary data.</text>
</comment>
<sequence>MTFLSASSLSERDLFDVEVRSSKELDWFSGISYNPTQKWFYWSGMENNERLLLKCTDPASGVANLKQAFHSAFVDPRLPSDAKVRESIEVRCLVFG</sequence>
<evidence type="ECO:0000313" key="2">
    <source>
        <dbReference type="EMBL" id="KAK4151596.1"/>
    </source>
</evidence>
<gene>
    <name evidence="2" type="ORF">C8A00DRAFT_35744</name>
</gene>
<dbReference type="InterPro" id="IPR044053">
    <property type="entry name" value="AsaB-like"/>
</dbReference>
<dbReference type="PANTHER" id="PTHR34598">
    <property type="entry name" value="BLL6449 PROTEIN"/>
    <property type="match status" value="1"/>
</dbReference>
<name>A0AAN6ZWQ0_9PEZI</name>
<dbReference type="GO" id="GO:0016491">
    <property type="term" value="F:oxidoreductase activity"/>
    <property type="evidence" value="ECO:0007669"/>
    <property type="project" value="InterPro"/>
</dbReference>
<comment type="similarity">
    <text evidence="1">Belongs to the asaB hydroxylase/desaturase family.</text>
</comment>
<reference evidence="2" key="2">
    <citation type="submission" date="2023-05" db="EMBL/GenBank/DDBJ databases">
        <authorList>
            <consortium name="Lawrence Berkeley National Laboratory"/>
            <person name="Steindorff A."/>
            <person name="Hensen N."/>
            <person name="Bonometti L."/>
            <person name="Westerberg I."/>
            <person name="Brannstrom I.O."/>
            <person name="Guillou S."/>
            <person name="Cros-Aarteil S."/>
            <person name="Calhoun S."/>
            <person name="Haridas S."/>
            <person name="Kuo A."/>
            <person name="Mondo S."/>
            <person name="Pangilinan J."/>
            <person name="Riley R."/>
            <person name="Labutti K."/>
            <person name="Andreopoulos B."/>
            <person name="Lipzen A."/>
            <person name="Chen C."/>
            <person name="Yanf M."/>
            <person name="Daum C."/>
            <person name="Ng V."/>
            <person name="Clum A."/>
            <person name="Ohm R."/>
            <person name="Martin F."/>
            <person name="Silar P."/>
            <person name="Natvig D."/>
            <person name="Lalanne C."/>
            <person name="Gautier V."/>
            <person name="Ament-Velasquez S.L."/>
            <person name="Kruys A."/>
            <person name="Hutchinson M.I."/>
            <person name="Powell A.J."/>
            <person name="Barry K."/>
            <person name="Miller A.N."/>
            <person name="Grigoriev I.V."/>
            <person name="Debuchy R."/>
            <person name="Gladieux P."/>
            <person name="Thoren M.H."/>
            <person name="Johannesson H."/>
        </authorList>
    </citation>
    <scope>NUCLEOTIDE SEQUENCE</scope>
    <source>
        <strain evidence="2">CBS 538.74</strain>
    </source>
</reference>
<dbReference type="Proteomes" id="UP001302745">
    <property type="component" value="Unassembled WGS sequence"/>
</dbReference>
<dbReference type="AlphaFoldDB" id="A0AAN6ZWQ0"/>
<dbReference type="EMBL" id="MU857008">
    <property type="protein sequence ID" value="KAK4151596.1"/>
    <property type="molecule type" value="Genomic_DNA"/>
</dbReference>
<organism evidence="2 3">
    <name type="scientific">Chaetomidium leptoderma</name>
    <dbReference type="NCBI Taxonomy" id="669021"/>
    <lineage>
        <taxon>Eukaryota</taxon>
        <taxon>Fungi</taxon>
        <taxon>Dikarya</taxon>
        <taxon>Ascomycota</taxon>
        <taxon>Pezizomycotina</taxon>
        <taxon>Sordariomycetes</taxon>
        <taxon>Sordariomycetidae</taxon>
        <taxon>Sordariales</taxon>
        <taxon>Chaetomiaceae</taxon>
        <taxon>Chaetomidium</taxon>
    </lineage>
</organism>
<dbReference type="NCBIfam" id="NF041278">
    <property type="entry name" value="CmcJ_NvfI_EfuI"/>
    <property type="match status" value="1"/>
</dbReference>